<keyword evidence="3" id="KW-1185">Reference proteome</keyword>
<evidence type="ECO:0000313" key="2">
    <source>
        <dbReference type="EMBL" id="MDT7518853.1"/>
    </source>
</evidence>
<reference evidence="2 3" key="1">
    <citation type="submission" date="2023-08" db="EMBL/GenBank/DDBJ databases">
        <title>Rhodoferax potami sp. nov. and Rhodoferax mekongensis sp. nov., isolated from the Mekong River in Thailand.</title>
        <authorList>
            <person name="Kitikhun S."/>
            <person name="Charoenyingcharoen P."/>
            <person name="Siriarchawattana P."/>
            <person name="Likhitrattanapisal S."/>
            <person name="Nilsakha T."/>
            <person name="Chanpet A."/>
            <person name="Rattanawaree P."/>
            <person name="Ingsriswang S."/>
        </authorList>
    </citation>
    <scope>NUCLEOTIDE SEQUENCE [LARGE SCALE GENOMIC DNA]</scope>
    <source>
        <strain evidence="2 3">TBRC 17660</strain>
    </source>
</reference>
<gene>
    <name evidence="2" type="ORF">RAE19_09055</name>
</gene>
<dbReference type="Proteomes" id="UP001321700">
    <property type="component" value="Unassembled WGS sequence"/>
</dbReference>
<organism evidence="2 3">
    <name type="scientific">Rhodoferax potami</name>
    <dbReference type="NCBI Taxonomy" id="3068338"/>
    <lineage>
        <taxon>Bacteria</taxon>
        <taxon>Pseudomonadati</taxon>
        <taxon>Pseudomonadota</taxon>
        <taxon>Betaproteobacteria</taxon>
        <taxon>Burkholderiales</taxon>
        <taxon>Comamonadaceae</taxon>
        <taxon>Rhodoferax</taxon>
    </lineage>
</organism>
<accession>A0ABU3KMZ5</accession>
<evidence type="ECO:0000256" key="1">
    <source>
        <dbReference type="SAM" id="Phobius"/>
    </source>
</evidence>
<keyword evidence="1" id="KW-0472">Membrane</keyword>
<evidence type="ECO:0000313" key="3">
    <source>
        <dbReference type="Proteomes" id="UP001321700"/>
    </source>
</evidence>
<protein>
    <submittedName>
        <fullName evidence="2">DUF599 family protein</fullName>
    </submittedName>
</protein>
<keyword evidence="1" id="KW-1133">Transmembrane helix</keyword>
<feature type="transmembrane region" description="Helical" evidence="1">
    <location>
        <begin position="102"/>
        <end position="122"/>
    </location>
</feature>
<name>A0ABU3KMZ5_9BURK</name>
<keyword evidence="1" id="KW-0812">Transmembrane</keyword>
<proteinExistence type="predicted"/>
<dbReference type="RefSeq" id="WP_313874568.1">
    <property type="nucleotide sequence ID" value="NZ_JAVBIK010000001.1"/>
</dbReference>
<sequence length="206" mass="21911">MTTLHPAWWAWGVMVAIMVAYTLYLALLARTVAWRTHGQLRQDWLDAMSAQPGSEILAVQTLRNSVMTATMTASTAALGLMGALGLAAPAMRTLSESGGSPVLTPALAGEITVMLLLVLTLVSTTLSIRYYHHTGFVCAIPVGSALRTQWMDTGRRHLRSAGLLYSVGLRSLVWVTPFLAGLVLPMAGVAVAVLVAAALLLTDRSP</sequence>
<dbReference type="Pfam" id="PF04654">
    <property type="entry name" value="DUF599"/>
    <property type="match status" value="1"/>
</dbReference>
<dbReference type="EMBL" id="JAVBIK010000001">
    <property type="protein sequence ID" value="MDT7518853.1"/>
    <property type="molecule type" value="Genomic_DNA"/>
</dbReference>
<feature type="transmembrane region" description="Helical" evidence="1">
    <location>
        <begin position="6"/>
        <end position="27"/>
    </location>
</feature>
<feature type="transmembrane region" description="Helical" evidence="1">
    <location>
        <begin position="66"/>
        <end position="90"/>
    </location>
</feature>
<comment type="caution">
    <text evidence="2">The sequence shown here is derived from an EMBL/GenBank/DDBJ whole genome shotgun (WGS) entry which is preliminary data.</text>
</comment>
<feature type="transmembrane region" description="Helical" evidence="1">
    <location>
        <begin position="171"/>
        <end position="201"/>
    </location>
</feature>
<dbReference type="InterPro" id="IPR006747">
    <property type="entry name" value="DUF599"/>
</dbReference>